<dbReference type="InterPro" id="IPR006158">
    <property type="entry name" value="Cobalamin-bd"/>
</dbReference>
<comment type="function">
    <text evidence="18 21">Catalyzes the transfer of a methyl group from methyl-cobalamin to homocysteine, yielding enzyme-bound cob(I)alamin and methionine. Subsequently, remethylates the cofactor using methyltetrahydrofolate.</text>
</comment>
<keyword evidence="15 21" id="KW-0862">Zinc</keyword>
<keyword evidence="11 21" id="KW-0808">Transferase</keyword>
<dbReference type="Gene3D" id="3.10.196.10">
    <property type="entry name" value="Vitamin B12-dependent methionine synthase, activation domain"/>
    <property type="match status" value="1"/>
</dbReference>
<feature type="domain" description="Pterin-binding" evidence="26">
    <location>
        <begin position="369"/>
        <end position="634"/>
    </location>
</feature>
<dbReference type="GO" id="GO:0008270">
    <property type="term" value="F:zinc ion binding"/>
    <property type="evidence" value="ECO:0007669"/>
    <property type="project" value="UniProtKB-UniRule"/>
</dbReference>
<comment type="pathway">
    <text evidence="4 21">Amino-acid biosynthesis; L-methionine biosynthesis via de novo pathway; L-methionine from L-homocysteine (MetH route): step 1/1.</text>
</comment>
<dbReference type="Gene3D" id="1.10.288.10">
    <property type="entry name" value="Cobalamin-dependent Methionine Synthase, domain 2"/>
    <property type="match status" value="1"/>
</dbReference>
<protein>
    <recommendedName>
        <fullName evidence="7 20">Methionine synthase</fullName>
        <ecNumber evidence="6 20">2.1.1.13</ecNumber>
    </recommendedName>
    <alternativeName>
        <fullName evidence="19 21">5-methyltetrahydrofolate--homocysteine methyltransferase</fullName>
    </alternativeName>
</protein>
<dbReference type="InterPro" id="IPR000489">
    <property type="entry name" value="Pterin-binding_dom"/>
</dbReference>
<evidence type="ECO:0000256" key="5">
    <source>
        <dbReference type="ARBA" id="ARBA00010398"/>
    </source>
</evidence>
<feature type="binding site" evidence="23">
    <location>
        <position position="706"/>
    </location>
    <ligand>
        <name>methylcob(III)alamin</name>
        <dbReference type="ChEBI" id="CHEBI:28115"/>
    </ligand>
</feature>
<evidence type="ECO:0000259" key="26">
    <source>
        <dbReference type="PROSITE" id="PS50972"/>
    </source>
</evidence>
<sequence length="1256" mass="139070">MFDDLFGEELPRRTGSEIRAALEKAARERILVLDGATGTQIQGLGFDEDHFRGDRFVGCACHQQGNNDLLILSQPKAVEDIHFDYAIAGADILETNTFSATRIAQADYQMQDVVYDLNRDGARLARRAAIRAEKEDGRRRFVAGAVGPTNRTASISPDVNNPGYRAVSFDDLRIAYREQINGLIDGGSDLILIETIFDTLNAKAAVFAARQAFEDKGIELPLMISGTITDLSGRTLSGQTPSAFWYSLRHASPFTIGLNCALGADAMLPHLQELSGVADTFICAYPNAGLPNEFGQYDQDPDQMAELIRPFAEQGLVNVIGGCCGSTPDHIAALAETVSQYPPREIPEHKPLLALSGLEPFVLTEDIPFVNVGERTNVTGSARFRKLITNADYATALDVARDQVEAGAQIIDINMDEGLIDSEKAMVEYLNLLAAEPDIARVPLMIDSSKFEIIEAGLKCTQGKALVNSISLKEGEEDFIAKARLIRNYGAATVVMAFDEQGQADTFERKVDICTRAYNILTRQVGFPPEDIVFDPNIFAVATGIEEHDNYGVDFIQATKAIRESLPHTHISGGVSNLSFSFRGNEPVRQAMHAVFLYHAIQAGMDMGIVNAGQLIVYETIDPELKEACEDVVLNRRKDATERLLDIAERYRGTGKSEERKQNLEWREWPVEKRLEHALVNGITEYIESDVEEARQAAERPLHVIEGPLMAGMNVVGDLFGAGKMFLPQVVKSARVMKQGVAVLLPYMEEEKRRNGGEDNQAAGKVIMATVKGDVHDIGKNIVGVVLACNNYEIIDLGVMVPAEKILAAAKEHNADIIGLSGLITPSLDEMVHVASEMERQGFDIPLLIGGATTSRVHTAVKIHPAYQAGQAIYVTDASRAVGVVNNLLTRELKEKYVTGIRDEYAEVAEKHRKAEARKNRLPLAAARANPVQIDWQAYEPHKPSFFGTKVFEDYDLETLARYIDWTPFFQTWELRGRYPDILEDEKQGETARQLFAEANAMLKQIIDEKWFRPRAVIGFWPANTVGDDIRVYTDETRSQELATFYTLRQQLSKRRDRPNVAMSDFVAPLESGKPDYVGGFVVTAGIEEVAIAERFERANDDYSSIMVKALADRFAEAFAECMHERVRRDYWGYAPNEAFSNTELIGEAYGGIRPAPGYPAQPDHTEKQTLFDLLDAENATGVELTESFAMWPGSSVSGLYIGHPDSYYFGVAKIERDQVEDYAARKGMSIADVERWLAPVLNYIPADAEENEDAA</sequence>
<evidence type="ECO:0000256" key="13">
    <source>
        <dbReference type="ARBA" id="ARBA00022723"/>
    </source>
</evidence>
<comment type="catalytic activity">
    <reaction evidence="1 21">
        <text>(6S)-5-methyl-5,6,7,8-tetrahydrofolate + L-homocysteine = (6S)-5,6,7,8-tetrahydrofolate + L-methionine</text>
        <dbReference type="Rhea" id="RHEA:11172"/>
        <dbReference type="ChEBI" id="CHEBI:18608"/>
        <dbReference type="ChEBI" id="CHEBI:57453"/>
        <dbReference type="ChEBI" id="CHEBI:57844"/>
        <dbReference type="ChEBI" id="CHEBI:58199"/>
        <dbReference type="EC" id="2.1.1.13"/>
    </reaction>
</comment>
<keyword evidence="31" id="KW-1185">Reference proteome</keyword>
<dbReference type="Pfam" id="PF02607">
    <property type="entry name" value="B12-binding_2"/>
    <property type="match status" value="1"/>
</dbReference>
<dbReference type="CDD" id="cd00740">
    <property type="entry name" value="MeTr"/>
    <property type="match status" value="1"/>
</dbReference>
<feature type="binding site" evidence="23">
    <location>
        <position position="825"/>
    </location>
    <ligand>
        <name>methylcob(III)alamin</name>
        <dbReference type="ChEBI" id="CHEBI:28115"/>
    </ligand>
</feature>
<dbReference type="SUPFAM" id="SSF52242">
    <property type="entry name" value="Cobalamin (vitamin B12)-binding domain"/>
    <property type="match status" value="1"/>
</dbReference>
<dbReference type="InterPro" id="IPR036724">
    <property type="entry name" value="Cobalamin-bd_sf"/>
</dbReference>
<feature type="binding site" evidence="22 24">
    <location>
        <position position="324"/>
    </location>
    <ligand>
        <name>Zn(2+)</name>
        <dbReference type="ChEBI" id="CHEBI:29105"/>
    </ligand>
</feature>
<evidence type="ECO:0000256" key="15">
    <source>
        <dbReference type="ARBA" id="ARBA00022833"/>
    </source>
</evidence>
<proteinExistence type="inferred from homology"/>
<keyword evidence="9 21" id="KW-0028">Amino-acid biosynthesis</keyword>
<comment type="caution">
    <text evidence="30">The sequence shown here is derived from an EMBL/GenBank/DDBJ whole genome shotgun (WGS) entry which is preliminary data.</text>
</comment>
<evidence type="ECO:0000259" key="25">
    <source>
        <dbReference type="PROSITE" id="PS50970"/>
    </source>
</evidence>
<dbReference type="GO" id="GO:0005829">
    <property type="term" value="C:cytosol"/>
    <property type="evidence" value="ECO:0007669"/>
    <property type="project" value="TreeGrafter"/>
</dbReference>
<dbReference type="PROSITE" id="PS50970">
    <property type="entry name" value="HCY"/>
    <property type="match status" value="1"/>
</dbReference>
<dbReference type="InterPro" id="IPR011822">
    <property type="entry name" value="MetH"/>
</dbReference>
<dbReference type="SUPFAM" id="SSF82282">
    <property type="entry name" value="Homocysteine S-methyltransferase"/>
    <property type="match status" value="1"/>
</dbReference>
<keyword evidence="14" id="KW-0677">Repeat</keyword>
<dbReference type="Gene3D" id="3.20.20.20">
    <property type="entry name" value="Dihydropteroate synthase-like"/>
    <property type="match status" value="1"/>
</dbReference>
<evidence type="ECO:0000313" key="30">
    <source>
        <dbReference type="EMBL" id="TCT36409.1"/>
    </source>
</evidence>
<evidence type="ECO:0000256" key="14">
    <source>
        <dbReference type="ARBA" id="ARBA00022737"/>
    </source>
</evidence>
<dbReference type="SUPFAM" id="SSF51717">
    <property type="entry name" value="Dihydropteroate synthetase-like"/>
    <property type="match status" value="1"/>
</dbReference>
<dbReference type="FunFam" id="3.20.20.20:FF:000002">
    <property type="entry name" value="Methionine synthase"/>
    <property type="match status" value="1"/>
</dbReference>
<dbReference type="Pfam" id="PF00809">
    <property type="entry name" value="Pterin_bind"/>
    <property type="match status" value="1"/>
</dbReference>
<dbReference type="InterPro" id="IPR036594">
    <property type="entry name" value="Meth_synthase_dom"/>
</dbReference>
<evidence type="ECO:0000256" key="10">
    <source>
        <dbReference type="ARBA" id="ARBA00022628"/>
    </source>
</evidence>
<dbReference type="FunFam" id="3.20.20.330:FF:000001">
    <property type="entry name" value="Methionine synthase"/>
    <property type="match status" value="1"/>
</dbReference>
<evidence type="ECO:0000259" key="28">
    <source>
        <dbReference type="PROSITE" id="PS51332"/>
    </source>
</evidence>
<dbReference type="Gene3D" id="3.40.50.280">
    <property type="entry name" value="Cobalamin-binding domain"/>
    <property type="match status" value="1"/>
</dbReference>
<dbReference type="GO" id="GO:0031419">
    <property type="term" value="F:cobalamin binding"/>
    <property type="evidence" value="ECO:0007669"/>
    <property type="project" value="UniProtKB-UniRule"/>
</dbReference>
<comment type="cofactor">
    <cofactor evidence="3 21 22">
        <name>methylcob(III)alamin</name>
        <dbReference type="ChEBI" id="CHEBI:28115"/>
    </cofactor>
</comment>
<evidence type="ECO:0000256" key="8">
    <source>
        <dbReference type="ARBA" id="ARBA00022603"/>
    </source>
</evidence>
<evidence type="ECO:0000256" key="18">
    <source>
        <dbReference type="ARBA" id="ARBA00025552"/>
    </source>
</evidence>
<dbReference type="PANTHER" id="PTHR45833">
    <property type="entry name" value="METHIONINE SYNTHASE"/>
    <property type="match status" value="1"/>
</dbReference>
<feature type="binding site" evidence="23">
    <location>
        <begin position="1209"/>
        <end position="1210"/>
    </location>
    <ligand>
        <name>S-adenosyl-L-methionine</name>
        <dbReference type="ChEBI" id="CHEBI:59789"/>
    </ligand>
</feature>
<dbReference type="PIRSF" id="PIRSF000381">
    <property type="entry name" value="MetH"/>
    <property type="match status" value="1"/>
</dbReference>
<dbReference type="PANTHER" id="PTHR45833:SF1">
    <property type="entry name" value="METHIONINE SYNTHASE"/>
    <property type="match status" value="1"/>
</dbReference>
<keyword evidence="17 21" id="KW-0170">Cobalt</keyword>
<feature type="binding site" evidence="22 24">
    <location>
        <position position="260"/>
    </location>
    <ligand>
        <name>Zn(2+)</name>
        <dbReference type="ChEBI" id="CHEBI:29105"/>
    </ligand>
</feature>
<keyword evidence="16 21" id="KW-0486">Methionine biosynthesis</keyword>
<dbReference type="InterPro" id="IPR004223">
    <property type="entry name" value="VitB12-dep_Met_synth_activ_dom"/>
</dbReference>
<comment type="similarity">
    <text evidence="5">Belongs to the vitamin-B12 dependent methionine synthase family.</text>
</comment>
<dbReference type="SUPFAM" id="SSF56507">
    <property type="entry name" value="Methionine synthase activation domain-like"/>
    <property type="match status" value="1"/>
</dbReference>
<keyword evidence="10 21" id="KW-0846">Cobalamin</keyword>
<evidence type="ECO:0000256" key="17">
    <source>
        <dbReference type="ARBA" id="ARBA00023285"/>
    </source>
</evidence>
<evidence type="ECO:0000313" key="31">
    <source>
        <dbReference type="Proteomes" id="UP000295097"/>
    </source>
</evidence>
<evidence type="ECO:0000256" key="7">
    <source>
        <dbReference type="ARBA" id="ARBA00013998"/>
    </source>
</evidence>
<evidence type="ECO:0000256" key="24">
    <source>
        <dbReference type="PROSITE-ProRule" id="PRU00333"/>
    </source>
</evidence>
<evidence type="ECO:0000256" key="2">
    <source>
        <dbReference type="ARBA" id="ARBA00001947"/>
    </source>
</evidence>
<dbReference type="PROSITE" id="PS50972">
    <property type="entry name" value="PTERIN_BINDING"/>
    <property type="match status" value="1"/>
</dbReference>
<feature type="domain" description="Hcy-binding" evidence="25">
    <location>
        <begin position="19"/>
        <end position="338"/>
    </location>
</feature>
<evidence type="ECO:0000256" key="3">
    <source>
        <dbReference type="ARBA" id="ARBA00001956"/>
    </source>
</evidence>
<feature type="binding site" evidence="23">
    <location>
        <position position="878"/>
    </location>
    <ligand>
        <name>methylcob(III)alamin</name>
        <dbReference type="ChEBI" id="CHEBI:28115"/>
    </ligand>
</feature>
<evidence type="ECO:0000259" key="29">
    <source>
        <dbReference type="PROSITE" id="PS51337"/>
    </source>
</evidence>
<evidence type="ECO:0000256" key="16">
    <source>
        <dbReference type="ARBA" id="ARBA00023167"/>
    </source>
</evidence>
<dbReference type="InterPro" id="IPR050554">
    <property type="entry name" value="Met_Synthase/Corrinoid"/>
</dbReference>
<accession>A0A4R3NSX3</accession>
<dbReference type="GO" id="GO:0050667">
    <property type="term" value="P:homocysteine metabolic process"/>
    <property type="evidence" value="ECO:0007669"/>
    <property type="project" value="TreeGrafter"/>
</dbReference>
<dbReference type="Pfam" id="PF02965">
    <property type="entry name" value="Met_synt_B12"/>
    <property type="match status" value="1"/>
</dbReference>
<dbReference type="PROSITE" id="PS50974">
    <property type="entry name" value="ADOMET_ACTIVATION"/>
    <property type="match status" value="1"/>
</dbReference>
<feature type="binding site" evidence="22 24">
    <location>
        <position position="323"/>
    </location>
    <ligand>
        <name>Zn(2+)</name>
        <dbReference type="ChEBI" id="CHEBI:29105"/>
    </ligand>
</feature>
<dbReference type="PROSITE" id="PS51337">
    <property type="entry name" value="B12_BINDING_NTER"/>
    <property type="match status" value="1"/>
</dbReference>
<dbReference type="Pfam" id="PF02310">
    <property type="entry name" value="B12-binding"/>
    <property type="match status" value="1"/>
</dbReference>
<dbReference type="RefSeq" id="WP_132312437.1">
    <property type="nucleotide sequence ID" value="NZ_SMAR01000021.1"/>
</dbReference>
<dbReference type="OrthoDB" id="9803687at2"/>
<dbReference type="UniPathway" id="UPA00051">
    <property type="reaction ID" value="UER00081"/>
</dbReference>
<feature type="domain" description="AdoMet activation" evidence="27">
    <location>
        <begin position="915"/>
        <end position="1247"/>
    </location>
</feature>
<feature type="binding site" description="axial binding residue" evidence="22">
    <location>
        <position position="776"/>
    </location>
    <ligand>
        <name>methylcob(III)alamin</name>
        <dbReference type="ChEBI" id="CHEBI:28115"/>
    </ligand>
    <ligandPart>
        <name>Co</name>
        <dbReference type="ChEBI" id="CHEBI:27638"/>
    </ligandPart>
</feature>
<dbReference type="FunFam" id="1.10.1240.10:FF:000001">
    <property type="entry name" value="Methionine synthase"/>
    <property type="match status" value="1"/>
</dbReference>
<evidence type="ECO:0000256" key="19">
    <source>
        <dbReference type="ARBA" id="ARBA00031040"/>
    </source>
</evidence>
<feature type="domain" description="B12-binding N-terminal" evidence="29">
    <location>
        <begin position="662"/>
        <end position="756"/>
    </location>
</feature>
<evidence type="ECO:0000256" key="4">
    <source>
        <dbReference type="ARBA" id="ARBA00005178"/>
    </source>
</evidence>
<comment type="domain">
    <text evidence="21">Modular enzyme with four functionally distinct domains. The isolated Hcy-binding domain catalyzes methyl transfer from free methylcobalamin to homocysteine. The Hcy-binding domain in association with the pterin-binding domain catalyzes the methylation of cob(I)alamin by methyltetrahydrofolate and the methylation of homocysteine. The B12-binding domain binds the cofactor. The AdoMet activation domain binds S-adenosyl-L-methionine. Under aerobic conditions cob(I)alamin can be converted to inactive cob(II)alamin. Reductive methylation by S-adenosyl-L-methionine and flavodoxin regenerates methylcobalamin.</text>
</comment>
<evidence type="ECO:0000256" key="6">
    <source>
        <dbReference type="ARBA" id="ARBA00012032"/>
    </source>
</evidence>
<evidence type="ECO:0000256" key="20">
    <source>
        <dbReference type="NCBIfam" id="TIGR02082"/>
    </source>
</evidence>
<comment type="cofactor">
    <cofactor evidence="2 21 24">
        <name>Zn(2+)</name>
        <dbReference type="ChEBI" id="CHEBI:29105"/>
    </cofactor>
</comment>
<dbReference type="EMBL" id="SMAR01000021">
    <property type="protein sequence ID" value="TCT36409.1"/>
    <property type="molecule type" value="Genomic_DNA"/>
</dbReference>
<dbReference type="Gene3D" id="3.20.20.330">
    <property type="entry name" value="Homocysteine-binding-like domain"/>
    <property type="match status" value="1"/>
</dbReference>
<evidence type="ECO:0000256" key="12">
    <source>
        <dbReference type="ARBA" id="ARBA00022691"/>
    </source>
</evidence>
<dbReference type="CDD" id="cd02069">
    <property type="entry name" value="methionine_synthase_B12_BD"/>
    <property type="match status" value="1"/>
</dbReference>
<dbReference type="InterPro" id="IPR003726">
    <property type="entry name" value="HCY_dom"/>
</dbReference>
<evidence type="ECO:0000256" key="21">
    <source>
        <dbReference type="PIRNR" id="PIRNR000381"/>
    </source>
</evidence>
<dbReference type="PROSITE" id="PS51332">
    <property type="entry name" value="B12_BINDING"/>
    <property type="match status" value="1"/>
</dbReference>
<dbReference type="InterPro" id="IPR003759">
    <property type="entry name" value="Cbl-bd_cap"/>
</dbReference>
<keyword evidence="13 21" id="KW-0479">Metal-binding</keyword>
<dbReference type="AlphaFoldDB" id="A0A4R3NSX3"/>
<feature type="binding site" evidence="23">
    <location>
        <position position="1154"/>
    </location>
    <ligand>
        <name>S-adenosyl-L-methionine</name>
        <dbReference type="ChEBI" id="CHEBI:59789"/>
    </ligand>
</feature>
<dbReference type="InterPro" id="IPR036589">
    <property type="entry name" value="HCY_dom_sf"/>
</dbReference>
<evidence type="ECO:0000259" key="27">
    <source>
        <dbReference type="PROSITE" id="PS50974"/>
    </source>
</evidence>
<evidence type="ECO:0000256" key="11">
    <source>
        <dbReference type="ARBA" id="ARBA00022679"/>
    </source>
</evidence>
<gene>
    <name evidence="30" type="ORF">EDC90_102110</name>
</gene>
<feature type="binding site" evidence="23">
    <location>
        <position position="965"/>
    </location>
    <ligand>
        <name>S-adenosyl-L-methionine</name>
        <dbReference type="ChEBI" id="CHEBI:59789"/>
    </ligand>
</feature>
<dbReference type="EC" id="2.1.1.13" evidence="6 20"/>
<name>A0A4R3NSX3_9HYPH</name>
<feature type="binding site" evidence="23">
    <location>
        <begin position="773"/>
        <end position="777"/>
    </location>
    <ligand>
        <name>methylcob(III)alamin</name>
        <dbReference type="ChEBI" id="CHEBI:28115"/>
    </ligand>
</feature>
<organism evidence="30 31">
    <name type="scientific">Martelella mediterranea</name>
    <dbReference type="NCBI Taxonomy" id="293089"/>
    <lineage>
        <taxon>Bacteria</taxon>
        <taxon>Pseudomonadati</taxon>
        <taxon>Pseudomonadota</taxon>
        <taxon>Alphaproteobacteria</taxon>
        <taxon>Hyphomicrobiales</taxon>
        <taxon>Aurantimonadaceae</taxon>
        <taxon>Martelella</taxon>
    </lineage>
</organism>
<evidence type="ECO:0000256" key="1">
    <source>
        <dbReference type="ARBA" id="ARBA00001700"/>
    </source>
</evidence>
<dbReference type="InterPro" id="IPR033706">
    <property type="entry name" value="Met_synthase_B12-bd"/>
</dbReference>
<feature type="binding site" evidence="23">
    <location>
        <position position="821"/>
    </location>
    <ligand>
        <name>methylcob(III)alamin</name>
        <dbReference type="ChEBI" id="CHEBI:28115"/>
    </ligand>
</feature>
<dbReference type="GO" id="GO:0008705">
    <property type="term" value="F:methionine synthase activity"/>
    <property type="evidence" value="ECO:0007669"/>
    <property type="project" value="UniProtKB-UniRule"/>
</dbReference>
<reference evidence="30 31" key="1">
    <citation type="submission" date="2019-03" db="EMBL/GenBank/DDBJ databases">
        <title>Freshwater and sediment microbial communities from various areas in North America, analyzing microbe dynamics in response to fracking.</title>
        <authorList>
            <person name="Lamendella R."/>
        </authorList>
    </citation>
    <scope>NUCLEOTIDE SEQUENCE [LARGE SCALE GENOMIC DNA]</scope>
    <source>
        <strain evidence="30 31">175.2</strain>
    </source>
</reference>
<dbReference type="Gene3D" id="1.10.1240.10">
    <property type="entry name" value="Methionine synthase domain"/>
    <property type="match status" value="1"/>
</dbReference>
<dbReference type="GO" id="GO:0046653">
    <property type="term" value="P:tetrahydrofolate metabolic process"/>
    <property type="evidence" value="ECO:0007669"/>
    <property type="project" value="TreeGrafter"/>
</dbReference>
<dbReference type="InterPro" id="IPR011005">
    <property type="entry name" value="Dihydropteroate_synth-like_sf"/>
</dbReference>
<dbReference type="InterPro" id="IPR037010">
    <property type="entry name" value="VitB12-dep_Met_synth_activ_sf"/>
</dbReference>
<keyword evidence="8 21" id="KW-0489">Methyltransferase</keyword>
<evidence type="ECO:0000256" key="23">
    <source>
        <dbReference type="PIRSR" id="PIRSR000381-2"/>
    </source>
</evidence>
<dbReference type="SUPFAM" id="SSF47644">
    <property type="entry name" value="Methionine synthase domain"/>
    <property type="match status" value="1"/>
</dbReference>
<feature type="domain" description="B12-binding" evidence="28">
    <location>
        <begin position="763"/>
        <end position="899"/>
    </location>
</feature>
<dbReference type="Proteomes" id="UP000295097">
    <property type="component" value="Unassembled WGS sequence"/>
</dbReference>
<dbReference type="NCBIfam" id="NF007024">
    <property type="entry name" value="PRK09490.1"/>
    <property type="match status" value="1"/>
</dbReference>
<evidence type="ECO:0000256" key="9">
    <source>
        <dbReference type="ARBA" id="ARBA00022605"/>
    </source>
</evidence>
<dbReference type="Pfam" id="PF02574">
    <property type="entry name" value="S-methyl_trans"/>
    <property type="match status" value="1"/>
</dbReference>
<dbReference type="NCBIfam" id="TIGR02082">
    <property type="entry name" value="metH"/>
    <property type="match status" value="1"/>
</dbReference>
<dbReference type="FunFam" id="3.40.50.280:FF:000001">
    <property type="entry name" value="Methionine synthase"/>
    <property type="match status" value="1"/>
</dbReference>
<dbReference type="GO" id="GO:0032259">
    <property type="term" value="P:methylation"/>
    <property type="evidence" value="ECO:0007669"/>
    <property type="project" value="UniProtKB-KW"/>
</dbReference>
<evidence type="ECO:0000256" key="22">
    <source>
        <dbReference type="PIRSR" id="PIRSR000381-1"/>
    </source>
</evidence>
<keyword evidence="12 21" id="KW-0949">S-adenosyl-L-methionine</keyword>
<dbReference type="SMART" id="SM01018">
    <property type="entry name" value="B12-binding_2"/>
    <property type="match status" value="1"/>
</dbReference>